<dbReference type="OrthoDB" id="2528311at2759"/>
<accession>G7E7I3</accession>
<sequence>MASRIIKLTVLALAVASFVNAQALNVTSEGLKLQVRGTTPEDCDESKMPTVAPASGHGKVPLTPVHGSVPHKSSEHIPMPHVPTKPKWQPESAPHHEPAIAHSPMPKAVHKPASAPIHKPASVHMPAHKPLPQIAPAPAKKPHHMAPREAHHTHKVHKPAHQSSKPHVPLPLPSHIPGHKNACDMPMHCPQRVPAHAMPVCNKDNDGCGSCGWKCSTGYKRVGNACKAVSPECADSCGPKMVTCPRPYGHMGKPVCVSGQCAIECPKGHVVAHANGLTYCK</sequence>
<name>G7E7I3_MIXOS</name>
<protein>
    <submittedName>
        <fullName evidence="3">Uncharacterized protein</fullName>
    </submittedName>
</protein>
<evidence type="ECO:0000313" key="3">
    <source>
        <dbReference type="EMBL" id="GAA98793.1"/>
    </source>
</evidence>
<keyword evidence="2" id="KW-0732">Signal</keyword>
<keyword evidence="4" id="KW-1185">Reference proteome</keyword>
<dbReference type="AlphaFoldDB" id="G7E7I3"/>
<reference evidence="3 4" key="2">
    <citation type="journal article" date="2012" name="Open Biol.">
        <title>Characteristics of nucleosomes and linker DNA regions on the genome of the basidiomycete Mixia osmundae revealed by mono- and dinucleosome mapping.</title>
        <authorList>
            <person name="Nishida H."/>
            <person name="Kondo S."/>
            <person name="Matsumoto T."/>
            <person name="Suzuki Y."/>
            <person name="Yoshikawa H."/>
            <person name="Taylor T.D."/>
            <person name="Sugiyama J."/>
        </authorList>
    </citation>
    <scope>NUCLEOTIDE SEQUENCE [LARGE SCALE GENOMIC DNA]</scope>
    <source>
        <strain evidence="4">CBS 9802 / IAM 14324 / JCM 22182 / KY 12970</strain>
    </source>
</reference>
<feature type="signal peptide" evidence="2">
    <location>
        <begin position="1"/>
        <end position="21"/>
    </location>
</feature>
<dbReference type="InParanoid" id="G7E7I3"/>
<gene>
    <name evidence="3" type="primary">Mo05481</name>
    <name evidence="3" type="ORF">E5Q_05481</name>
</gene>
<dbReference type="HOGENOM" id="CLU_990737_0_0_1"/>
<evidence type="ECO:0000313" key="4">
    <source>
        <dbReference type="Proteomes" id="UP000009131"/>
    </source>
</evidence>
<feature type="chain" id="PRO_5009955816" evidence="2">
    <location>
        <begin position="22"/>
        <end position="281"/>
    </location>
</feature>
<feature type="region of interest" description="Disordered" evidence="1">
    <location>
        <begin position="37"/>
        <end position="167"/>
    </location>
</feature>
<organism evidence="3 4">
    <name type="scientific">Mixia osmundae (strain CBS 9802 / IAM 14324 / JCM 22182 / KY 12970)</name>
    <dbReference type="NCBI Taxonomy" id="764103"/>
    <lineage>
        <taxon>Eukaryota</taxon>
        <taxon>Fungi</taxon>
        <taxon>Dikarya</taxon>
        <taxon>Basidiomycota</taxon>
        <taxon>Pucciniomycotina</taxon>
        <taxon>Mixiomycetes</taxon>
        <taxon>Mixiales</taxon>
        <taxon>Mixiaceae</taxon>
        <taxon>Mixia</taxon>
    </lineage>
</organism>
<dbReference type="RefSeq" id="XP_014566971.1">
    <property type="nucleotide sequence ID" value="XM_014711485.1"/>
</dbReference>
<dbReference type="Proteomes" id="UP000009131">
    <property type="component" value="Unassembled WGS sequence"/>
</dbReference>
<evidence type="ECO:0000256" key="1">
    <source>
        <dbReference type="SAM" id="MobiDB-lite"/>
    </source>
</evidence>
<evidence type="ECO:0000256" key="2">
    <source>
        <dbReference type="SAM" id="SignalP"/>
    </source>
</evidence>
<proteinExistence type="predicted"/>
<reference evidence="3 4" key="1">
    <citation type="journal article" date="2011" name="J. Gen. Appl. Microbiol.">
        <title>Draft genome sequencing of the enigmatic basidiomycete Mixia osmundae.</title>
        <authorList>
            <person name="Nishida H."/>
            <person name="Nagatsuka Y."/>
            <person name="Sugiyama J."/>
        </authorList>
    </citation>
    <scope>NUCLEOTIDE SEQUENCE [LARGE SCALE GENOMIC DNA]</scope>
    <source>
        <strain evidence="4">CBS 9802 / IAM 14324 / JCM 22182 / KY 12970</strain>
    </source>
</reference>
<feature type="compositionally biased region" description="Basic residues" evidence="1">
    <location>
        <begin position="140"/>
        <end position="160"/>
    </location>
</feature>
<comment type="caution">
    <text evidence="3">The sequence shown here is derived from an EMBL/GenBank/DDBJ whole genome shotgun (WGS) entry which is preliminary data.</text>
</comment>
<dbReference type="EMBL" id="BABT02000165">
    <property type="protein sequence ID" value="GAA98793.1"/>
    <property type="molecule type" value="Genomic_DNA"/>
</dbReference>